<evidence type="ECO:0000313" key="2">
    <source>
        <dbReference type="Proteomes" id="UP000257109"/>
    </source>
</evidence>
<reference evidence="1" key="1">
    <citation type="submission" date="2018-05" db="EMBL/GenBank/DDBJ databases">
        <title>Draft genome of Mucuna pruriens seed.</title>
        <authorList>
            <person name="Nnadi N.E."/>
            <person name="Vos R."/>
            <person name="Hasami M.H."/>
            <person name="Devisetty U.K."/>
            <person name="Aguiy J.C."/>
        </authorList>
    </citation>
    <scope>NUCLEOTIDE SEQUENCE [LARGE SCALE GENOMIC DNA]</scope>
    <source>
        <strain evidence="1">JCA_2017</strain>
    </source>
</reference>
<accession>A0A371HVW1</accession>
<dbReference type="Proteomes" id="UP000257109">
    <property type="component" value="Unassembled WGS sequence"/>
</dbReference>
<dbReference type="EMBL" id="QJKJ01001583">
    <property type="protein sequence ID" value="RDY06915.1"/>
    <property type="molecule type" value="Genomic_DNA"/>
</dbReference>
<name>A0A371HVW1_MUCPR</name>
<sequence length="189" mass="21254">MAKEIVGRPKAIQRARLLGIDSEPRLPLAAPVKQTHRTGMQVTTKPFEIVAAEAVLIPPVLHALNVAGEDEQERWQRSELVDPVSLLDPHPSLELLRVAPLAPLPQIDHHHAVLGRAEYTRVEVDAPQLRHVIHDNQVGVEVDDSPNRRRKYVAEVHPRVVQRLIQRTADRVRDLSAHEVRVEVVEVEG</sequence>
<dbReference type="AlphaFoldDB" id="A0A371HVW1"/>
<gene>
    <name evidence="1" type="ORF">CR513_09038</name>
</gene>
<comment type="caution">
    <text evidence="1">The sequence shown here is derived from an EMBL/GenBank/DDBJ whole genome shotgun (WGS) entry which is preliminary data.</text>
</comment>
<keyword evidence="2" id="KW-1185">Reference proteome</keyword>
<feature type="non-terminal residue" evidence="1">
    <location>
        <position position="1"/>
    </location>
</feature>
<proteinExistence type="predicted"/>
<evidence type="ECO:0000313" key="1">
    <source>
        <dbReference type="EMBL" id="RDY06915.1"/>
    </source>
</evidence>
<protein>
    <submittedName>
        <fullName evidence="1">Uncharacterized protein</fullName>
    </submittedName>
</protein>
<dbReference type="OrthoDB" id="1747734at2759"/>
<organism evidence="1 2">
    <name type="scientific">Mucuna pruriens</name>
    <name type="common">Velvet bean</name>
    <name type="synonym">Dolichos pruriens</name>
    <dbReference type="NCBI Taxonomy" id="157652"/>
    <lineage>
        <taxon>Eukaryota</taxon>
        <taxon>Viridiplantae</taxon>
        <taxon>Streptophyta</taxon>
        <taxon>Embryophyta</taxon>
        <taxon>Tracheophyta</taxon>
        <taxon>Spermatophyta</taxon>
        <taxon>Magnoliopsida</taxon>
        <taxon>eudicotyledons</taxon>
        <taxon>Gunneridae</taxon>
        <taxon>Pentapetalae</taxon>
        <taxon>rosids</taxon>
        <taxon>fabids</taxon>
        <taxon>Fabales</taxon>
        <taxon>Fabaceae</taxon>
        <taxon>Papilionoideae</taxon>
        <taxon>50 kb inversion clade</taxon>
        <taxon>NPAAA clade</taxon>
        <taxon>indigoferoid/millettioid clade</taxon>
        <taxon>Phaseoleae</taxon>
        <taxon>Mucuna</taxon>
    </lineage>
</organism>